<accession>A0A835QRL3</accession>
<name>A0A835QRL3_VANPL</name>
<dbReference type="PANTHER" id="PTHR46866">
    <property type="entry name" value="GH12955P"/>
    <property type="match status" value="1"/>
</dbReference>
<dbReference type="Proteomes" id="UP000639772">
    <property type="component" value="Chromosome 7"/>
</dbReference>
<proteinExistence type="predicted"/>
<comment type="caution">
    <text evidence="1">The sequence shown here is derived from an EMBL/GenBank/DDBJ whole genome shotgun (WGS) entry which is preliminary data.</text>
</comment>
<evidence type="ECO:0000313" key="1">
    <source>
        <dbReference type="EMBL" id="KAG0475065.1"/>
    </source>
</evidence>
<reference evidence="1 2" key="1">
    <citation type="journal article" date="2020" name="Nat. Food">
        <title>A phased Vanilla planifolia genome enables genetic improvement of flavour and production.</title>
        <authorList>
            <person name="Hasing T."/>
            <person name="Tang H."/>
            <person name="Brym M."/>
            <person name="Khazi F."/>
            <person name="Huang T."/>
            <person name="Chambers A.H."/>
        </authorList>
    </citation>
    <scope>NUCLEOTIDE SEQUENCE [LARGE SCALE GENOMIC DNA]</scope>
    <source>
        <tissue evidence="1">Leaf</tissue>
    </source>
</reference>
<dbReference type="OrthoDB" id="29306at2759"/>
<evidence type="ECO:0000313" key="2">
    <source>
        <dbReference type="Proteomes" id="UP000639772"/>
    </source>
</evidence>
<gene>
    <name evidence="1" type="ORF">HPP92_014751</name>
</gene>
<organism evidence="1 2">
    <name type="scientific">Vanilla planifolia</name>
    <name type="common">Vanilla</name>
    <dbReference type="NCBI Taxonomy" id="51239"/>
    <lineage>
        <taxon>Eukaryota</taxon>
        <taxon>Viridiplantae</taxon>
        <taxon>Streptophyta</taxon>
        <taxon>Embryophyta</taxon>
        <taxon>Tracheophyta</taxon>
        <taxon>Spermatophyta</taxon>
        <taxon>Magnoliopsida</taxon>
        <taxon>Liliopsida</taxon>
        <taxon>Asparagales</taxon>
        <taxon>Orchidaceae</taxon>
        <taxon>Vanilloideae</taxon>
        <taxon>Vanilleae</taxon>
        <taxon>Vanilla</taxon>
    </lineage>
</organism>
<dbReference type="EMBL" id="JADCNM010000007">
    <property type="protein sequence ID" value="KAG0475065.1"/>
    <property type="molecule type" value="Genomic_DNA"/>
</dbReference>
<dbReference type="PANTHER" id="PTHR46866:SF1">
    <property type="entry name" value="GH12955P"/>
    <property type="match status" value="1"/>
</dbReference>
<dbReference type="AlphaFoldDB" id="A0A835QRL3"/>
<sequence>MDIVFILYPSLAQLMGIERLRHCCSTWFILEQILKRDYCWQWNSIGEPSRNFGGQNNAQCLNVTRISSSDYNPAKLLNGVGWSVPQSKGVQGGMAMMSL</sequence>
<protein>
    <submittedName>
        <fullName evidence="1">Uncharacterized protein</fullName>
    </submittedName>
</protein>